<evidence type="ECO:0000313" key="2">
    <source>
        <dbReference type="Proteomes" id="UP001163203"/>
    </source>
</evidence>
<accession>A0ABY7AVD5</accession>
<organism evidence="1 2">
    <name type="scientific">Amycolatopsis cynarae</name>
    <dbReference type="NCBI Taxonomy" id="2995223"/>
    <lineage>
        <taxon>Bacteria</taxon>
        <taxon>Bacillati</taxon>
        <taxon>Actinomycetota</taxon>
        <taxon>Actinomycetes</taxon>
        <taxon>Pseudonocardiales</taxon>
        <taxon>Pseudonocardiaceae</taxon>
        <taxon>Amycolatopsis</taxon>
    </lineage>
</organism>
<protein>
    <submittedName>
        <fullName evidence="1">Uncharacterized protein</fullName>
    </submittedName>
</protein>
<sequence length="81" mass="8676">MSKVTVADLRKLLEAGGGTSLVLEGGRILLVPPEQLPGHAGAMTVTTREELRQRLGTGEPEERTLREQAEILNTEIAELGA</sequence>
<keyword evidence="2" id="KW-1185">Reference proteome</keyword>
<dbReference type="EMBL" id="CP113836">
    <property type="protein sequence ID" value="WAL63941.1"/>
    <property type="molecule type" value="Genomic_DNA"/>
</dbReference>
<evidence type="ECO:0000313" key="1">
    <source>
        <dbReference type="EMBL" id="WAL63941.1"/>
    </source>
</evidence>
<reference evidence="1" key="1">
    <citation type="submission" date="2022-11" db="EMBL/GenBank/DDBJ databases">
        <authorList>
            <person name="Mo P."/>
        </authorList>
    </citation>
    <scope>NUCLEOTIDE SEQUENCE</scope>
    <source>
        <strain evidence="1">HUAS 11-8</strain>
    </source>
</reference>
<gene>
    <name evidence="1" type="ORF">ORV05_23480</name>
</gene>
<name>A0ABY7AVD5_9PSEU</name>
<proteinExistence type="predicted"/>
<dbReference type="Proteomes" id="UP001163203">
    <property type="component" value="Chromosome"/>
</dbReference>
<dbReference type="RefSeq" id="WP_268754186.1">
    <property type="nucleotide sequence ID" value="NZ_CP113836.1"/>
</dbReference>